<protein>
    <recommendedName>
        <fullName evidence="4 12">Phosphoribosylamine--glycine ligase</fullName>
        <ecNumber evidence="4 12">6.3.4.13</ecNumber>
    </recommendedName>
    <alternativeName>
        <fullName evidence="12">GARS</fullName>
    </alternativeName>
    <alternativeName>
        <fullName evidence="10 12">Glycinamide ribonucleotide synthetase</fullName>
    </alternativeName>
    <alternativeName>
        <fullName evidence="11 12">Phosphoribosylglycinamide synthetase</fullName>
    </alternativeName>
</protein>
<keyword evidence="5 12" id="KW-0436">Ligase</keyword>
<keyword evidence="16" id="KW-1185">Reference proteome</keyword>
<comment type="cofactor">
    <cofactor evidence="2">
        <name>Mg(2+)</name>
        <dbReference type="ChEBI" id="CHEBI:18420"/>
    </cofactor>
</comment>
<dbReference type="GO" id="GO:0004637">
    <property type="term" value="F:phosphoribosylamine-glycine ligase activity"/>
    <property type="evidence" value="ECO:0007669"/>
    <property type="project" value="UniProtKB-EC"/>
</dbReference>
<dbReference type="PROSITE" id="PS00184">
    <property type="entry name" value="GARS"/>
    <property type="match status" value="1"/>
</dbReference>
<accession>A0ABW3L5I4</accession>
<dbReference type="EC" id="6.3.4.13" evidence="4 12"/>
<dbReference type="InterPro" id="IPR020560">
    <property type="entry name" value="PRibGlycinamide_synth_C-dom"/>
</dbReference>
<dbReference type="InterPro" id="IPR016185">
    <property type="entry name" value="PreATP-grasp_dom_sf"/>
</dbReference>
<evidence type="ECO:0000256" key="6">
    <source>
        <dbReference type="ARBA" id="ARBA00022741"/>
    </source>
</evidence>
<evidence type="ECO:0000256" key="9">
    <source>
        <dbReference type="ARBA" id="ARBA00038345"/>
    </source>
</evidence>
<dbReference type="NCBIfam" id="TIGR00877">
    <property type="entry name" value="purD"/>
    <property type="match status" value="1"/>
</dbReference>
<dbReference type="Gene3D" id="3.30.1490.20">
    <property type="entry name" value="ATP-grasp fold, A domain"/>
    <property type="match status" value="1"/>
</dbReference>
<dbReference type="InterPro" id="IPR011054">
    <property type="entry name" value="Rudment_hybrid_motif"/>
</dbReference>
<dbReference type="HAMAP" id="MF_00138">
    <property type="entry name" value="GARS"/>
    <property type="match status" value="1"/>
</dbReference>
<dbReference type="RefSeq" id="WP_386063746.1">
    <property type="nucleotide sequence ID" value="NZ_JBHTKL010000006.1"/>
</dbReference>
<evidence type="ECO:0000313" key="16">
    <source>
        <dbReference type="Proteomes" id="UP001596990"/>
    </source>
</evidence>
<evidence type="ECO:0000256" key="4">
    <source>
        <dbReference type="ARBA" id="ARBA00013255"/>
    </source>
</evidence>
<dbReference type="Pfam" id="PF01071">
    <property type="entry name" value="GARS_A"/>
    <property type="match status" value="1"/>
</dbReference>
<comment type="similarity">
    <text evidence="9 12">Belongs to the GARS family.</text>
</comment>
<evidence type="ECO:0000256" key="11">
    <source>
        <dbReference type="ARBA" id="ARBA00042864"/>
    </source>
</evidence>
<evidence type="ECO:0000256" key="1">
    <source>
        <dbReference type="ARBA" id="ARBA00001936"/>
    </source>
</evidence>
<dbReference type="Pfam" id="PF02844">
    <property type="entry name" value="GARS_N"/>
    <property type="match status" value="1"/>
</dbReference>
<dbReference type="EMBL" id="JBHTKL010000006">
    <property type="protein sequence ID" value="MFD1021032.1"/>
    <property type="molecule type" value="Genomic_DNA"/>
</dbReference>
<dbReference type="SUPFAM" id="SSF56059">
    <property type="entry name" value="Glutathione synthetase ATP-binding domain-like"/>
    <property type="match status" value="1"/>
</dbReference>
<keyword evidence="8 13" id="KW-0067">ATP-binding</keyword>
<comment type="cofactor">
    <cofactor evidence="1">
        <name>Mn(2+)</name>
        <dbReference type="ChEBI" id="CHEBI:29035"/>
    </cofactor>
</comment>
<dbReference type="PROSITE" id="PS50975">
    <property type="entry name" value="ATP_GRASP"/>
    <property type="match status" value="1"/>
</dbReference>
<dbReference type="InterPro" id="IPR000115">
    <property type="entry name" value="PRibGlycinamide_synth"/>
</dbReference>
<dbReference type="Gene3D" id="3.40.50.20">
    <property type="match status" value="1"/>
</dbReference>
<evidence type="ECO:0000256" key="2">
    <source>
        <dbReference type="ARBA" id="ARBA00001946"/>
    </source>
</evidence>
<evidence type="ECO:0000256" key="12">
    <source>
        <dbReference type="HAMAP-Rule" id="MF_00138"/>
    </source>
</evidence>
<evidence type="ECO:0000256" key="13">
    <source>
        <dbReference type="PROSITE-ProRule" id="PRU00409"/>
    </source>
</evidence>
<evidence type="ECO:0000256" key="8">
    <source>
        <dbReference type="ARBA" id="ARBA00022840"/>
    </source>
</evidence>
<dbReference type="InterPro" id="IPR011761">
    <property type="entry name" value="ATP-grasp"/>
</dbReference>
<evidence type="ECO:0000256" key="10">
    <source>
        <dbReference type="ARBA" id="ARBA00042242"/>
    </source>
</evidence>
<dbReference type="Gene3D" id="3.30.470.20">
    <property type="entry name" value="ATP-grasp fold, B domain"/>
    <property type="match status" value="1"/>
</dbReference>
<dbReference type="InterPro" id="IPR037123">
    <property type="entry name" value="PRibGlycinamide_synth_C_sf"/>
</dbReference>
<dbReference type="PANTHER" id="PTHR43472:SF1">
    <property type="entry name" value="PHOSPHORIBOSYLAMINE--GLYCINE LIGASE, CHLOROPLASTIC"/>
    <property type="match status" value="1"/>
</dbReference>
<dbReference type="InterPro" id="IPR013815">
    <property type="entry name" value="ATP_grasp_subdomain_1"/>
</dbReference>
<dbReference type="Gene3D" id="3.90.600.10">
    <property type="entry name" value="Phosphoribosylglycinamide synthetase, C-terminal domain"/>
    <property type="match status" value="1"/>
</dbReference>
<proteinExistence type="inferred from homology"/>
<evidence type="ECO:0000259" key="14">
    <source>
        <dbReference type="PROSITE" id="PS50975"/>
    </source>
</evidence>
<gene>
    <name evidence="12 15" type="primary">purD</name>
    <name evidence="15" type="ORF">ACFQ2J_17720</name>
</gene>
<dbReference type="InterPro" id="IPR020559">
    <property type="entry name" value="PRibGlycinamide_synth_CS"/>
</dbReference>
<comment type="catalytic activity">
    <reaction evidence="12">
        <text>5-phospho-beta-D-ribosylamine + glycine + ATP = N(1)-(5-phospho-beta-D-ribosyl)glycinamide + ADP + phosphate + H(+)</text>
        <dbReference type="Rhea" id="RHEA:17453"/>
        <dbReference type="ChEBI" id="CHEBI:15378"/>
        <dbReference type="ChEBI" id="CHEBI:30616"/>
        <dbReference type="ChEBI" id="CHEBI:43474"/>
        <dbReference type="ChEBI" id="CHEBI:57305"/>
        <dbReference type="ChEBI" id="CHEBI:58681"/>
        <dbReference type="ChEBI" id="CHEBI:143788"/>
        <dbReference type="ChEBI" id="CHEBI:456216"/>
        <dbReference type="EC" id="6.3.4.13"/>
    </reaction>
</comment>
<sequence>MNVMVIGRGGREHSIALKLSESDKVEKIFAAPGNAGMEAVAKRVAIEETDTAGLIGFANEHAVDLTIVGPENPLMDGVVDAFQEKGLKAFGPSKAAAILEGSKQFAKDLMKTYEVPTAAYQVFNDADAAKAYIEQQGAPIVVKADGLAAGKGVVVAETVAEAQRAVDDMLVEGQFGEASNEIVIEEFLTGEEFSLMAFVNGEDVYPMIPSQDHKRAYDGDRGPNTGGMGAYAPVPFLTDSEIGVAVERILKPIAKAMVKEDRPFTGILYAGLIQTEQGPQVIEFNARFGDPEVQVVLPLMKNDLVQVIEDVLNGEDPQLEWEDAHCAGVVLASAGYPGSYQKGVAIPAIEVSNGAWIVHAGTKRLEQGFVSDGGRVLLAAAKGDRLSDALDTVYASLNPLDFHDDFFYRTDIGKGALRSSLTEK</sequence>
<keyword evidence="6 13" id="KW-0547">Nucleotide-binding</keyword>
<evidence type="ECO:0000256" key="3">
    <source>
        <dbReference type="ARBA" id="ARBA00005174"/>
    </source>
</evidence>
<name>A0ABW3L5I4_9BACI</name>
<dbReference type="InterPro" id="IPR020561">
    <property type="entry name" value="PRibGlycinamid_synth_ATP-grasp"/>
</dbReference>
<reference evidence="16" key="1">
    <citation type="journal article" date="2019" name="Int. J. Syst. Evol. Microbiol.">
        <title>The Global Catalogue of Microorganisms (GCM) 10K type strain sequencing project: providing services to taxonomists for standard genome sequencing and annotation.</title>
        <authorList>
            <consortium name="The Broad Institute Genomics Platform"/>
            <consortium name="The Broad Institute Genome Sequencing Center for Infectious Disease"/>
            <person name="Wu L."/>
            <person name="Ma J."/>
        </authorList>
    </citation>
    <scope>NUCLEOTIDE SEQUENCE [LARGE SCALE GENOMIC DNA]</scope>
    <source>
        <strain evidence="16">CCUG 56607</strain>
    </source>
</reference>
<dbReference type="Proteomes" id="UP001596990">
    <property type="component" value="Unassembled WGS sequence"/>
</dbReference>
<comment type="pathway">
    <text evidence="3 12">Purine metabolism; IMP biosynthesis via de novo pathway; N(1)-(5-phospho-D-ribosyl)glycinamide from 5-phospho-alpha-D-ribose 1-diphosphate: step 2/2.</text>
</comment>
<dbReference type="Pfam" id="PF02843">
    <property type="entry name" value="GARS_C"/>
    <property type="match status" value="1"/>
</dbReference>
<dbReference type="SUPFAM" id="SSF51246">
    <property type="entry name" value="Rudiment single hybrid motif"/>
    <property type="match status" value="1"/>
</dbReference>
<dbReference type="SMART" id="SM01210">
    <property type="entry name" value="GARS_C"/>
    <property type="match status" value="1"/>
</dbReference>
<feature type="domain" description="ATP-grasp" evidence="14">
    <location>
        <begin position="107"/>
        <end position="313"/>
    </location>
</feature>
<keyword evidence="7 12" id="KW-0658">Purine biosynthesis</keyword>
<evidence type="ECO:0000256" key="5">
    <source>
        <dbReference type="ARBA" id="ARBA00022598"/>
    </source>
</evidence>
<evidence type="ECO:0000313" key="15">
    <source>
        <dbReference type="EMBL" id="MFD1021032.1"/>
    </source>
</evidence>
<dbReference type="PANTHER" id="PTHR43472">
    <property type="entry name" value="PHOSPHORIBOSYLAMINE--GLYCINE LIGASE"/>
    <property type="match status" value="1"/>
</dbReference>
<dbReference type="SMART" id="SM01209">
    <property type="entry name" value="GARS_A"/>
    <property type="match status" value="1"/>
</dbReference>
<dbReference type="InterPro" id="IPR020562">
    <property type="entry name" value="PRibGlycinamide_synth_N"/>
</dbReference>
<evidence type="ECO:0000256" key="7">
    <source>
        <dbReference type="ARBA" id="ARBA00022755"/>
    </source>
</evidence>
<comment type="caution">
    <text evidence="15">The sequence shown here is derived from an EMBL/GenBank/DDBJ whole genome shotgun (WGS) entry which is preliminary data.</text>
</comment>
<organism evidence="15 16">
    <name type="scientific">Thalassobacillus hwangdonensis</name>
    <dbReference type="NCBI Taxonomy" id="546108"/>
    <lineage>
        <taxon>Bacteria</taxon>
        <taxon>Bacillati</taxon>
        <taxon>Bacillota</taxon>
        <taxon>Bacilli</taxon>
        <taxon>Bacillales</taxon>
        <taxon>Bacillaceae</taxon>
        <taxon>Thalassobacillus</taxon>
    </lineage>
</organism>
<dbReference type="SUPFAM" id="SSF52440">
    <property type="entry name" value="PreATP-grasp domain"/>
    <property type="match status" value="1"/>
</dbReference>